<dbReference type="Pfam" id="PF10343">
    <property type="entry name" value="Q_salvage"/>
    <property type="match status" value="1"/>
</dbReference>
<accession>A0A5C3QKL3</accession>
<comment type="catalytic activity">
    <reaction evidence="5 6">
        <text>queuosine 5'-phosphate + H2O = queuine + D-ribose 5-phosphate</text>
        <dbReference type="Rhea" id="RHEA:75387"/>
        <dbReference type="ChEBI" id="CHEBI:15377"/>
        <dbReference type="ChEBI" id="CHEBI:17433"/>
        <dbReference type="ChEBI" id="CHEBI:78346"/>
        <dbReference type="ChEBI" id="CHEBI:194371"/>
    </reaction>
    <physiologicalReaction direction="left-to-right" evidence="5 6">
        <dbReference type="Rhea" id="RHEA:75388"/>
    </physiologicalReaction>
</comment>
<comment type="function">
    <text evidence="6">Catalyzes the hydrolysis of queuosine 5'-phosphate, releasing the nucleobase queuine (q). Is required for salvage of queuine from exogenous queuosine (Q) that is imported and then converted to queuosine 5'-phosphate intracellularly.</text>
</comment>
<protein>
    <recommendedName>
        <fullName evidence="3 6">Queuosine 5'-phosphate N-glycosylase/hydrolase</fullName>
        <ecNumber evidence="6">3.2.2.-</ecNumber>
    </recommendedName>
    <alternativeName>
        <fullName evidence="4 6">Queuosine-nucleotide N-glycosylase/hydrolase</fullName>
    </alternativeName>
</protein>
<comment type="similarity">
    <text evidence="2 6">Belongs to the QNG1 protein family.</text>
</comment>
<keyword evidence="1 6" id="KW-0378">Hydrolase</keyword>
<dbReference type="EMBL" id="ML178824">
    <property type="protein sequence ID" value="TFL01680.1"/>
    <property type="molecule type" value="Genomic_DNA"/>
</dbReference>
<name>A0A5C3QKL3_9AGAR</name>
<reference evidence="7 8" key="1">
    <citation type="journal article" date="2019" name="Nat. Ecol. Evol.">
        <title>Megaphylogeny resolves global patterns of mushroom evolution.</title>
        <authorList>
            <person name="Varga T."/>
            <person name="Krizsan K."/>
            <person name="Foldi C."/>
            <person name="Dima B."/>
            <person name="Sanchez-Garcia M."/>
            <person name="Sanchez-Ramirez S."/>
            <person name="Szollosi G.J."/>
            <person name="Szarkandi J.G."/>
            <person name="Papp V."/>
            <person name="Albert L."/>
            <person name="Andreopoulos W."/>
            <person name="Angelini C."/>
            <person name="Antonin V."/>
            <person name="Barry K.W."/>
            <person name="Bougher N.L."/>
            <person name="Buchanan P."/>
            <person name="Buyck B."/>
            <person name="Bense V."/>
            <person name="Catcheside P."/>
            <person name="Chovatia M."/>
            <person name="Cooper J."/>
            <person name="Damon W."/>
            <person name="Desjardin D."/>
            <person name="Finy P."/>
            <person name="Geml J."/>
            <person name="Haridas S."/>
            <person name="Hughes K."/>
            <person name="Justo A."/>
            <person name="Karasinski D."/>
            <person name="Kautmanova I."/>
            <person name="Kiss B."/>
            <person name="Kocsube S."/>
            <person name="Kotiranta H."/>
            <person name="LaButti K.M."/>
            <person name="Lechner B.E."/>
            <person name="Liimatainen K."/>
            <person name="Lipzen A."/>
            <person name="Lukacs Z."/>
            <person name="Mihaltcheva S."/>
            <person name="Morgado L.N."/>
            <person name="Niskanen T."/>
            <person name="Noordeloos M.E."/>
            <person name="Ohm R.A."/>
            <person name="Ortiz-Santana B."/>
            <person name="Ovrebo C."/>
            <person name="Racz N."/>
            <person name="Riley R."/>
            <person name="Savchenko A."/>
            <person name="Shiryaev A."/>
            <person name="Soop K."/>
            <person name="Spirin V."/>
            <person name="Szebenyi C."/>
            <person name="Tomsovsky M."/>
            <person name="Tulloss R.E."/>
            <person name="Uehling J."/>
            <person name="Grigoriev I.V."/>
            <person name="Vagvolgyi C."/>
            <person name="Papp T."/>
            <person name="Martin F.M."/>
            <person name="Miettinen O."/>
            <person name="Hibbett D.S."/>
            <person name="Nagy L.G."/>
        </authorList>
    </citation>
    <scope>NUCLEOTIDE SEQUENCE [LARGE SCALE GENOMIC DNA]</scope>
    <source>
        <strain evidence="7 8">CBS 309.79</strain>
    </source>
</reference>
<dbReference type="GO" id="GO:0016787">
    <property type="term" value="F:hydrolase activity"/>
    <property type="evidence" value="ECO:0007669"/>
    <property type="project" value="UniProtKB-KW"/>
</dbReference>
<dbReference type="PANTHER" id="PTHR21314">
    <property type="entry name" value="QUEUOSINE 5'-PHOSPHATE N-GLYCOSYLASE_HYDROLASE-RELATED"/>
    <property type="match status" value="1"/>
</dbReference>
<sequence>MAILLHRIHPSGDSCSSSTLEGEASVELNVPRNPVLDSAQFITEGTNFVTINEPGLKSAARFIRSKILYSAYTPCTWKTHALHICPIDEGTDTEENVEARRALVLNWIFLISSLNFSFWSEKNEDERYGVDWYERWEAPRGGTERWTGYWSLVAAINRALDEGIPFTDPAFYSCEKRCPDELIRHIFRPSAQSQEEIPLLEQRIRILRENGSILCQRFNGSFGGLLKAFHRIHNGEGTALDLVQVVTDTFPSFRDESSFQGRKVLLWKRAQILVAEIWAAFHPPVTLDNTLPTSPHPIFPGHRGPSIYQLTMFADYRLPQILHHLNVLNYSPELMKLLHDGTPLAHGCAEEISLRGVSILAVEKVRKEIIRLDEEDGRRLASIEVSSVLIDFYLWDLAKRVECGEEVIDGRGVELNSGPVVPVHRTRSIWY</sequence>
<evidence type="ECO:0000256" key="1">
    <source>
        <dbReference type="ARBA" id="ARBA00022801"/>
    </source>
</evidence>
<evidence type="ECO:0000256" key="5">
    <source>
        <dbReference type="ARBA" id="ARBA00048204"/>
    </source>
</evidence>
<evidence type="ECO:0000313" key="7">
    <source>
        <dbReference type="EMBL" id="TFL01680.1"/>
    </source>
</evidence>
<evidence type="ECO:0000256" key="3">
    <source>
        <dbReference type="ARBA" id="ARBA00035306"/>
    </source>
</evidence>
<gene>
    <name evidence="7" type="ORF">BDV98DRAFT_548333</name>
</gene>
<dbReference type="AlphaFoldDB" id="A0A5C3QKL3"/>
<evidence type="ECO:0000256" key="2">
    <source>
        <dbReference type="ARBA" id="ARBA00035119"/>
    </source>
</evidence>
<keyword evidence="8" id="KW-1185">Reference proteome</keyword>
<dbReference type="OrthoDB" id="416777at2759"/>
<evidence type="ECO:0000256" key="4">
    <source>
        <dbReference type="ARBA" id="ARBA00035393"/>
    </source>
</evidence>
<dbReference type="Proteomes" id="UP000305067">
    <property type="component" value="Unassembled WGS sequence"/>
</dbReference>
<dbReference type="STRING" id="1884261.A0A5C3QKL3"/>
<dbReference type="PANTHER" id="PTHR21314:SF0">
    <property type="entry name" value="QUEUOSINE 5'-PHOSPHATE N-GLYCOSYLASE_HYDROLASE"/>
    <property type="match status" value="1"/>
</dbReference>
<dbReference type="InterPro" id="IPR019438">
    <property type="entry name" value="Q_salvage"/>
</dbReference>
<proteinExistence type="inferred from homology"/>
<evidence type="ECO:0000256" key="6">
    <source>
        <dbReference type="RuleBase" id="RU365002"/>
    </source>
</evidence>
<organism evidence="7 8">
    <name type="scientific">Pterulicium gracile</name>
    <dbReference type="NCBI Taxonomy" id="1884261"/>
    <lineage>
        <taxon>Eukaryota</taxon>
        <taxon>Fungi</taxon>
        <taxon>Dikarya</taxon>
        <taxon>Basidiomycota</taxon>
        <taxon>Agaricomycotina</taxon>
        <taxon>Agaricomycetes</taxon>
        <taxon>Agaricomycetidae</taxon>
        <taxon>Agaricales</taxon>
        <taxon>Pleurotineae</taxon>
        <taxon>Pterulaceae</taxon>
        <taxon>Pterulicium</taxon>
    </lineage>
</organism>
<dbReference type="GO" id="GO:0006400">
    <property type="term" value="P:tRNA modification"/>
    <property type="evidence" value="ECO:0007669"/>
    <property type="project" value="TreeGrafter"/>
</dbReference>
<evidence type="ECO:0000313" key="8">
    <source>
        <dbReference type="Proteomes" id="UP000305067"/>
    </source>
</evidence>
<dbReference type="EC" id="3.2.2.-" evidence="6"/>